<feature type="domain" description="LIM zinc-binding" evidence="5">
    <location>
        <begin position="556"/>
        <end position="618"/>
    </location>
</feature>
<dbReference type="OrthoDB" id="6133115at2759"/>
<accession>U1G5G9</accession>
<gene>
    <name evidence="6" type="ORF">EPUS_02864</name>
</gene>
<feature type="region of interest" description="Disordered" evidence="4">
    <location>
        <begin position="676"/>
        <end position="709"/>
    </location>
</feature>
<dbReference type="EMBL" id="KE721082">
    <property type="protein sequence ID" value="ERF72582.1"/>
    <property type="molecule type" value="Genomic_DNA"/>
</dbReference>
<keyword evidence="2 3" id="KW-0862">Zinc</keyword>
<evidence type="ECO:0000259" key="5">
    <source>
        <dbReference type="PROSITE" id="PS50023"/>
    </source>
</evidence>
<dbReference type="GO" id="GO:0030695">
    <property type="term" value="F:GTPase regulator activity"/>
    <property type="evidence" value="ECO:0007669"/>
    <property type="project" value="UniProtKB-ARBA"/>
</dbReference>
<dbReference type="PROSITE" id="PS50023">
    <property type="entry name" value="LIM_DOMAIN_2"/>
    <property type="match status" value="1"/>
</dbReference>
<dbReference type="PANTHER" id="PTHR35391:SF5">
    <property type="entry name" value="DUF6590 DOMAIN-CONTAINING PROTEIN"/>
    <property type="match status" value="1"/>
</dbReference>
<reference evidence="7" key="1">
    <citation type="journal article" date="2014" name="BMC Genomics">
        <title>Genome characteristics reveal the impact of lichenization on lichen-forming fungus Endocarpon pusillum Hedwig (Verrucariales, Ascomycota).</title>
        <authorList>
            <person name="Wang Y.-Y."/>
            <person name="Liu B."/>
            <person name="Zhang X.-Y."/>
            <person name="Zhou Q.-M."/>
            <person name="Zhang T."/>
            <person name="Li H."/>
            <person name="Yu Y.-F."/>
            <person name="Zhang X.-L."/>
            <person name="Hao X.-Y."/>
            <person name="Wang M."/>
            <person name="Wang L."/>
            <person name="Wei J.-C."/>
        </authorList>
    </citation>
    <scope>NUCLEOTIDE SEQUENCE [LARGE SCALE GENOMIC DNA]</scope>
    <source>
        <strain evidence="7">Z07020 / HMAS-L-300199</strain>
    </source>
</reference>
<evidence type="ECO:0000256" key="3">
    <source>
        <dbReference type="PROSITE-ProRule" id="PRU00125"/>
    </source>
</evidence>
<dbReference type="Proteomes" id="UP000019373">
    <property type="component" value="Unassembled WGS sequence"/>
</dbReference>
<keyword evidence="1 3" id="KW-0479">Metal-binding</keyword>
<dbReference type="AlphaFoldDB" id="U1G5G9"/>
<feature type="region of interest" description="Disordered" evidence="4">
    <location>
        <begin position="515"/>
        <end position="546"/>
    </location>
</feature>
<sequence length="803" mass="90661">MTYSVRSINRQDETTTVSLATLSSNALQLFANLAIIAPNDAEAQINPTALNIEQQHERLVLWVANLGATHLGHSSLEYRLREADLVRNAIWTFLNDLCNSLLECETSAIMFGWQFLTLPIGREFLLCGDLSAMDDVYASRHNEGAYNYPDQSMTAIQQSMLEADYGSETTGSAEQEFNLILESIAETINCLYRIATRIRNPATRILTKKVLGFKMMDRESGVDLEGEYASLDREHLREVFKDYRSADILDRFGEQEISPQNLDSARREPLEFLAHRLAQANTLRRKQFAYWSRHRKKLDAASEATAQGIHVQQVQPQQASQTVFSTTRSFEEDRSVVPSLPTTATTLDPAKIDLGDTKEDDMRSFNNEQWGHGNALSQNALRHLEMIMSDQGSNTKVGQYLSHLGDSDFENQWLNQDLSPPRQTTRLDDDVASAVKYEASSRPHNSDRLAKELADDRNSRGDWDSADLNDLTPELDKLKAKWEERDEIRRKSGFQQRYSNIELSRESLPLEALMLSGDAPPDSAKPSVTPPQNRGKRTSSENFQAPESPHESEICFLCKGCGYILEEGKAFVLAGNRWHLECFRCRMCNRLFDHDPNLILLGGGNLICNNCTYSCSNCGNMIEDFGILAGNQAFCGKCSTCRNCKRKIEDLRYSRTAQGLFCRPCHESLRARQWEEKDGRGQRQQDINIKQPSKSVDTDVGQQDPAAHTKGTPMRYKYYVFTKKEDWRVADKVEIIAPQEELERKVAEGRKTNSVLEAMKNMSADRRAQISRLLTEKNLANEHGDAVSGNAFLSTLPTQGTGC</sequence>
<keyword evidence="3" id="KW-0440">LIM domain</keyword>
<dbReference type="GO" id="GO:0046872">
    <property type="term" value="F:metal ion binding"/>
    <property type="evidence" value="ECO:0007669"/>
    <property type="project" value="UniProtKB-KW"/>
</dbReference>
<dbReference type="PANTHER" id="PTHR35391">
    <property type="entry name" value="C2H2-TYPE DOMAIN-CONTAINING PROTEIN-RELATED"/>
    <property type="match status" value="1"/>
</dbReference>
<keyword evidence="7" id="KW-1185">Reference proteome</keyword>
<dbReference type="GeneID" id="19237913"/>
<dbReference type="Gene3D" id="2.10.110.10">
    <property type="entry name" value="Cysteine Rich Protein"/>
    <property type="match status" value="2"/>
</dbReference>
<evidence type="ECO:0000256" key="4">
    <source>
        <dbReference type="SAM" id="MobiDB-lite"/>
    </source>
</evidence>
<protein>
    <recommendedName>
        <fullName evidence="5">LIM zinc-binding domain-containing protein</fullName>
    </recommendedName>
</protein>
<dbReference type="SMART" id="SM00132">
    <property type="entry name" value="LIM"/>
    <property type="match status" value="2"/>
</dbReference>
<evidence type="ECO:0000256" key="1">
    <source>
        <dbReference type="ARBA" id="ARBA00022723"/>
    </source>
</evidence>
<name>U1G5G9_ENDPU</name>
<dbReference type="HOGENOM" id="CLU_350553_0_0_1"/>
<dbReference type="CDD" id="cd09395">
    <property type="entry name" value="LIM2_Rga"/>
    <property type="match status" value="1"/>
</dbReference>
<evidence type="ECO:0000256" key="2">
    <source>
        <dbReference type="ARBA" id="ARBA00022833"/>
    </source>
</evidence>
<dbReference type="InterPro" id="IPR001781">
    <property type="entry name" value="Znf_LIM"/>
</dbReference>
<feature type="compositionally biased region" description="Polar residues" evidence="4">
    <location>
        <begin position="684"/>
        <end position="695"/>
    </location>
</feature>
<dbReference type="RefSeq" id="XP_007801814.1">
    <property type="nucleotide sequence ID" value="XM_007803623.1"/>
</dbReference>
<organism evidence="6 7">
    <name type="scientific">Endocarpon pusillum (strain Z07020 / HMAS-L-300199)</name>
    <name type="common">Lichen-forming fungus</name>
    <dbReference type="NCBI Taxonomy" id="1263415"/>
    <lineage>
        <taxon>Eukaryota</taxon>
        <taxon>Fungi</taxon>
        <taxon>Dikarya</taxon>
        <taxon>Ascomycota</taxon>
        <taxon>Pezizomycotina</taxon>
        <taxon>Eurotiomycetes</taxon>
        <taxon>Chaetothyriomycetidae</taxon>
        <taxon>Verrucariales</taxon>
        <taxon>Verrucariaceae</taxon>
        <taxon>Endocarpon</taxon>
    </lineage>
</organism>
<dbReference type="eggNOG" id="KOG1704">
    <property type="taxonomic scope" value="Eukaryota"/>
</dbReference>
<proteinExistence type="predicted"/>
<evidence type="ECO:0000313" key="7">
    <source>
        <dbReference type="Proteomes" id="UP000019373"/>
    </source>
</evidence>
<dbReference type="Pfam" id="PF00412">
    <property type="entry name" value="LIM"/>
    <property type="match status" value="1"/>
</dbReference>
<evidence type="ECO:0000313" key="6">
    <source>
        <dbReference type="EMBL" id="ERF72582.1"/>
    </source>
</evidence>